<dbReference type="PaxDb" id="6239-R09D1.12"/>
<dbReference type="InParanoid" id="Q21867"/>
<dbReference type="GO" id="GO:0043235">
    <property type="term" value="C:receptor complex"/>
    <property type="evidence" value="ECO:0000318"/>
    <property type="project" value="GO_Central"/>
</dbReference>
<dbReference type="Pfam" id="PF07714">
    <property type="entry name" value="PK_Tyr_Ser-Thr"/>
    <property type="match status" value="1"/>
</dbReference>
<dbReference type="WormBase" id="R09D1.12">
    <property type="protein sequence ID" value="CE45605"/>
    <property type="gene ID" value="WBGene00011168"/>
</dbReference>
<dbReference type="Proteomes" id="UP000001940">
    <property type="component" value="Chromosome II"/>
</dbReference>
<keyword evidence="4 9" id="KW-0547">Nucleotide-binding</keyword>
<dbReference type="SMR" id="Q21867"/>
<evidence type="ECO:0000313" key="14">
    <source>
        <dbReference type="WormBase" id="R09D1.12"/>
    </source>
</evidence>
<dbReference type="InterPro" id="IPR050122">
    <property type="entry name" value="RTK"/>
</dbReference>
<feature type="transmembrane region" description="Helical" evidence="10">
    <location>
        <begin position="29"/>
        <end position="49"/>
    </location>
</feature>
<dbReference type="PROSITE" id="PS00107">
    <property type="entry name" value="PROTEIN_KINASE_ATP"/>
    <property type="match status" value="1"/>
</dbReference>
<evidence type="ECO:0000259" key="11">
    <source>
        <dbReference type="PROSITE" id="PS50011"/>
    </source>
</evidence>
<dbReference type="InterPro" id="IPR011009">
    <property type="entry name" value="Kinase-like_dom_sf"/>
</dbReference>
<dbReference type="InterPro" id="IPR017441">
    <property type="entry name" value="Protein_kinase_ATP_BS"/>
</dbReference>
<evidence type="ECO:0000256" key="8">
    <source>
        <dbReference type="ARBA" id="ARBA00051243"/>
    </source>
</evidence>
<evidence type="ECO:0000313" key="13">
    <source>
        <dbReference type="Proteomes" id="UP000001940"/>
    </source>
</evidence>
<dbReference type="PhylomeDB" id="Q21867"/>
<dbReference type="PRINTS" id="PR00109">
    <property type="entry name" value="TYRKINASE"/>
</dbReference>
<dbReference type="SMART" id="SM00219">
    <property type="entry name" value="TyrKc"/>
    <property type="match status" value="1"/>
</dbReference>
<feature type="binding site" evidence="9">
    <location>
        <position position="164"/>
    </location>
    <ligand>
        <name>ATP</name>
        <dbReference type="ChEBI" id="CHEBI:30616"/>
    </ligand>
</feature>
<proteinExistence type="predicted"/>
<dbReference type="AlphaFoldDB" id="Q21867"/>
<evidence type="ECO:0000256" key="9">
    <source>
        <dbReference type="PROSITE-ProRule" id="PRU10141"/>
    </source>
</evidence>
<organism evidence="12 13">
    <name type="scientific">Caenorhabditis elegans</name>
    <dbReference type="NCBI Taxonomy" id="6239"/>
    <lineage>
        <taxon>Eukaryota</taxon>
        <taxon>Metazoa</taxon>
        <taxon>Ecdysozoa</taxon>
        <taxon>Nematoda</taxon>
        <taxon>Chromadorea</taxon>
        <taxon>Rhabditida</taxon>
        <taxon>Rhabditina</taxon>
        <taxon>Rhabditomorpha</taxon>
        <taxon>Rhabditoidea</taxon>
        <taxon>Rhabditidae</taxon>
        <taxon>Peloderinae</taxon>
        <taxon>Caenorhabditis</taxon>
    </lineage>
</organism>
<keyword evidence="13" id="KW-1185">Reference proteome</keyword>
<sequence>MNPPKNGTSLPRLTRSIDDDDEGSTMFKVAGALFAYGIFVGIFVLICHIRRAFESINIQQYTNRGNAIRNSYVQVQTEITPSSILAVQENTLGIESTNKEPTQPINERAEKLPYNPAFEIQPNNLDTFNRKLGKGKFGIINKGLLTLRICKTNEVVQVNVAVKKMVDPTDEKQDKLIYDEIKLMCAIGKHPNVLAIVGAITKKEKVSGREYNQAVSEFIEGGDLRSVLRNSPYTFQDEITSRERTGGQNVDAEVFDTISTSDLFSFAYQIANGMEYLASLPCVHRDLALRNVFVKKNKIIRIGDFGLARHNGDKDYYKVKYSPETPLPIFWLAPECFDDGTSFTEMTDVWSYGVCLFELFSLGASPYLEEFQNFFDPIYYVVAFLESGKRLSSPKYCRSDIYNFMLECWNSDAKQRPRFTKCKEFFKNLIKRKNFKNLETDLQTEEQLQCELSVG</sequence>
<protein>
    <submittedName>
        <fullName evidence="12">Protein kinase domain-containing protein</fullName>
    </submittedName>
</protein>
<dbReference type="STRING" id="6239.R09D1.12.1"/>
<dbReference type="GeneID" id="174501"/>
<evidence type="ECO:0000256" key="1">
    <source>
        <dbReference type="ARBA" id="ARBA00004162"/>
    </source>
</evidence>
<dbReference type="InterPro" id="IPR001245">
    <property type="entry name" value="Ser-Thr/Tyr_kinase_cat_dom"/>
</dbReference>
<dbReference type="Bgee" id="WBGene00011168">
    <property type="expression patterns" value="Expressed in pharyngeal muscle cell (C elegans) and 2 other cell types or tissues"/>
</dbReference>
<dbReference type="CTD" id="174501"/>
<dbReference type="SUPFAM" id="SSF56112">
    <property type="entry name" value="Protein kinase-like (PK-like)"/>
    <property type="match status" value="1"/>
</dbReference>
<dbReference type="PROSITE" id="PS00109">
    <property type="entry name" value="PROTEIN_KINASE_TYR"/>
    <property type="match status" value="1"/>
</dbReference>
<reference evidence="12 13" key="1">
    <citation type="journal article" date="1998" name="Science">
        <title>Genome sequence of the nematode C. elegans: a platform for investigating biology.</title>
        <authorList>
            <consortium name="The C. elegans sequencing consortium"/>
            <person name="Sulson J.E."/>
            <person name="Waterston R."/>
        </authorList>
    </citation>
    <scope>NUCLEOTIDE SEQUENCE [LARGE SCALE GENOMIC DNA]</scope>
    <source>
        <strain evidence="12 13">Bristol N2</strain>
    </source>
</reference>
<dbReference type="CDD" id="cd00192">
    <property type="entry name" value="PTKc"/>
    <property type="match status" value="1"/>
</dbReference>
<dbReference type="FunFam" id="3.30.200.20:FF:000586">
    <property type="entry name" value="Receptor protein-tyrosine kinase"/>
    <property type="match status" value="1"/>
</dbReference>
<keyword evidence="6 10" id="KW-1133">Transmembrane helix</keyword>
<dbReference type="GO" id="GO:0005886">
    <property type="term" value="C:plasma membrane"/>
    <property type="evidence" value="ECO:0000318"/>
    <property type="project" value="GO_Central"/>
</dbReference>
<dbReference type="EMBL" id="BX284602">
    <property type="protein sequence ID" value="CAA93871.4"/>
    <property type="molecule type" value="Genomic_DNA"/>
</dbReference>
<evidence type="ECO:0000313" key="12">
    <source>
        <dbReference type="EMBL" id="CAA93871.4"/>
    </source>
</evidence>
<dbReference type="GO" id="GO:0005524">
    <property type="term" value="F:ATP binding"/>
    <property type="evidence" value="ECO:0007669"/>
    <property type="project" value="UniProtKB-UniRule"/>
</dbReference>
<dbReference type="InterPro" id="IPR020635">
    <property type="entry name" value="Tyr_kinase_cat_dom"/>
</dbReference>
<evidence type="ECO:0000256" key="2">
    <source>
        <dbReference type="ARBA" id="ARBA00022475"/>
    </source>
</evidence>
<dbReference type="OrthoDB" id="5912975at2759"/>
<keyword evidence="7 10" id="KW-0472">Membrane</keyword>
<dbReference type="AGR" id="WB:WBGene00011168"/>
<dbReference type="PANTHER" id="PTHR24416">
    <property type="entry name" value="TYROSINE-PROTEIN KINASE RECEPTOR"/>
    <property type="match status" value="1"/>
</dbReference>
<dbReference type="eggNOG" id="KOG0200">
    <property type="taxonomic scope" value="Eukaryota"/>
</dbReference>
<evidence type="ECO:0000256" key="7">
    <source>
        <dbReference type="ARBA" id="ARBA00023136"/>
    </source>
</evidence>
<keyword evidence="12" id="KW-0808">Transferase</keyword>
<dbReference type="GO" id="GO:0045138">
    <property type="term" value="P:nematode male tail tip morphogenesis"/>
    <property type="evidence" value="ECO:0007669"/>
    <property type="project" value="UniProtKB-ARBA"/>
</dbReference>
<accession>Q21867</accession>
<dbReference type="KEGG" id="cel:CELE_R09D1.12"/>
<dbReference type="PROSITE" id="PS50011">
    <property type="entry name" value="PROTEIN_KINASE_DOM"/>
    <property type="match status" value="1"/>
</dbReference>
<dbReference type="InterPro" id="IPR000719">
    <property type="entry name" value="Prot_kinase_dom"/>
</dbReference>
<evidence type="ECO:0000256" key="3">
    <source>
        <dbReference type="ARBA" id="ARBA00022692"/>
    </source>
</evidence>
<dbReference type="HOGENOM" id="CLU_000288_7_40_1"/>
<dbReference type="PANTHER" id="PTHR24416:SF503">
    <property type="entry name" value="PROTEIN KINASE DOMAIN-CONTAINING PROTEIN-RELATED"/>
    <property type="match status" value="1"/>
</dbReference>
<comment type="catalytic activity">
    <reaction evidence="8">
        <text>L-tyrosyl-[protein] + ATP = O-phospho-L-tyrosyl-[protein] + ADP + H(+)</text>
        <dbReference type="Rhea" id="RHEA:10596"/>
        <dbReference type="Rhea" id="RHEA-COMP:10136"/>
        <dbReference type="Rhea" id="RHEA-COMP:20101"/>
        <dbReference type="ChEBI" id="CHEBI:15378"/>
        <dbReference type="ChEBI" id="CHEBI:30616"/>
        <dbReference type="ChEBI" id="CHEBI:46858"/>
        <dbReference type="ChEBI" id="CHEBI:61978"/>
        <dbReference type="ChEBI" id="CHEBI:456216"/>
        <dbReference type="EC" id="2.7.10.1"/>
    </reaction>
</comment>
<keyword evidence="3 10" id="KW-0812">Transmembrane</keyword>
<dbReference type="Gene3D" id="1.10.510.10">
    <property type="entry name" value="Transferase(Phosphotransferase) domain 1"/>
    <property type="match status" value="1"/>
</dbReference>
<evidence type="ECO:0000256" key="10">
    <source>
        <dbReference type="SAM" id="Phobius"/>
    </source>
</evidence>
<dbReference type="InterPro" id="IPR008266">
    <property type="entry name" value="Tyr_kinase_AS"/>
</dbReference>
<keyword evidence="12" id="KW-0418">Kinase</keyword>
<dbReference type="FunFam" id="1.10.510.10:FF:001737">
    <property type="entry name" value="Protein CBG04906"/>
    <property type="match status" value="1"/>
</dbReference>
<evidence type="ECO:0000256" key="4">
    <source>
        <dbReference type="ARBA" id="ARBA00022741"/>
    </source>
</evidence>
<feature type="domain" description="Protein kinase" evidence="11">
    <location>
        <begin position="126"/>
        <end position="426"/>
    </location>
</feature>
<dbReference type="GO" id="GO:0004714">
    <property type="term" value="F:transmembrane receptor protein tyrosine kinase activity"/>
    <property type="evidence" value="ECO:0000318"/>
    <property type="project" value="GO_Central"/>
</dbReference>
<keyword evidence="5 9" id="KW-0067">ATP-binding</keyword>
<dbReference type="FunCoup" id="Q21867">
    <property type="interactions" value="13"/>
</dbReference>
<dbReference type="RefSeq" id="NP_496025.2">
    <property type="nucleotide sequence ID" value="NM_063624.2"/>
</dbReference>
<gene>
    <name evidence="12" type="ORF">CELE_R09D1.12</name>
    <name evidence="12 14" type="ORF">R09D1.12</name>
</gene>
<dbReference type="OMA" id="VLICHIR"/>
<evidence type="ECO:0000256" key="5">
    <source>
        <dbReference type="ARBA" id="ARBA00022840"/>
    </source>
</evidence>
<dbReference type="Gene3D" id="3.30.200.20">
    <property type="entry name" value="Phosphorylase Kinase, domain 1"/>
    <property type="match status" value="1"/>
</dbReference>
<name>Q21867_CAEEL</name>
<evidence type="ECO:0000256" key="6">
    <source>
        <dbReference type="ARBA" id="ARBA00022989"/>
    </source>
</evidence>
<keyword evidence="2" id="KW-1003">Cell membrane</keyword>
<dbReference type="UCSC" id="R09D1.12">
    <property type="organism name" value="c. elegans"/>
</dbReference>
<dbReference type="GO" id="GO:0007169">
    <property type="term" value="P:cell surface receptor protein tyrosine kinase signaling pathway"/>
    <property type="evidence" value="ECO:0000318"/>
    <property type="project" value="GO_Central"/>
</dbReference>
<comment type="subcellular location">
    <subcellularLocation>
        <location evidence="1">Cell membrane</location>
        <topology evidence="1">Single-pass membrane protein</topology>
    </subcellularLocation>
</comment>